<dbReference type="InterPro" id="IPR010997">
    <property type="entry name" value="HRDC-like_sf"/>
</dbReference>
<dbReference type="Pfam" id="PF01612">
    <property type="entry name" value="DNA_pol_A_exo1"/>
    <property type="match status" value="1"/>
</dbReference>
<dbReference type="SMART" id="SM00341">
    <property type="entry name" value="HRDC"/>
    <property type="match status" value="2"/>
</dbReference>
<dbReference type="InterPro" id="IPR036397">
    <property type="entry name" value="RNaseH_sf"/>
</dbReference>
<dbReference type="GO" id="GO:0008408">
    <property type="term" value="F:3'-5' exonuclease activity"/>
    <property type="evidence" value="ECO:0007669"/>
    <property type="project" value="InterPro"/>
</dbReference>
<dbReference type="PROSITE" id="PS50967">
    <property type="entry name" value="HRDC"/>
    <property type="match status" value="2"/>
</dbReference>
<dbReference type="EMBL" id="CAACVI010000010">
    <property type="protein sequence ID" value="VEN73481.1"/>
    <property type="molecule type" value="Genomic_DNA"/>
</dbReference>
<feature type="domain" description="HRDC" evidence="2">
    <location>
        <begin position="212"/>
        <end position="292"/>
    </location>
</feature>
<dbReference type="InterPro" id="IPR012337">
    <property type="entry name" value="RNaseH-like_sf"/>
</dbReference>
<organism evidence="3">
    <name type="scientific">uncultured Desulfobacteraceae bacterium</name>
    <dbReference type="NCBI Taxonomy" id="218296"/>
    <lineage>
        <taxon>Bacteria</taxon>
        <taxon>Pseudomonadati</taxon>
        <taxon>Thermodesulfobacteriota</taxon>
        <taxon>Desulfobacteria</taxon>
        <taxon>Desulfobacterales</taxon>
        <taxon>Desulfobacteraceae</taxon>
        <taxon>environmental samples</taxon>
    </lineage>
</organism>
<proteinExistence type="predicted"/>
<dbReference type="SMART" id="SM00474">
    <property type="entry name" value="35EXOc"/>
    <property type="match status" value="1"/>
</dbReference>
<dbReference type="InterPro" id="IPR044876">
    <property type="entry name" value="HRDC_dom_sf"/>
</dbReference>
<dbReference type="SUPFAM" id="SSF47819">
    <property type="entry name" value="HRDC-like"/>
    <property type="match status" value="2"/>
</dbReference>
<dbReference type="Pfam" id="PF00570">
    <property type="entry name" value="HRDC"/>
    <property type="match status" value="2"/>
</dbReference>
<dbReference type="SUPFAM" id="SSF53098">
    <property type="entry name" value="Ribonuclease H-like"/>
    <property type="match status" value="1"/>
</dbReference>
<dbReference type="GO" id="GO:0000166">
    <property type="term" value="F:nucleotide binding"/>
    <property type="evidence" value="ECO:0007669"/>
    <property type="project" value="InterPro"/>
</dbReference>
<dbReference type="CDD" id="cd06142">
    <property type="entry name" value="RNaseD_exo"/>
    <property type="match status" value="1"/>
</dbReference>
<dbReference type="InterPro" id="IPR002562">
    <property type="entry name" value="3'-5'_exonuclease_dom"/>
</dbReference>
<dbReference type="Gene3D" id="1.10.150.80">
    <property type="entry name" value="HRDC domain"/>
    <property type="match status" value="2"/>
</dbReference>
<dbReference type="GO" id="GO:0006139">
    <property type="term" value="P:nucleobase-containing compound metabolic process"/>
    <property type="evidence" value="ECO:0007669"/>
    <property type="project" value="InterPro"/>
</dbReference>
<accession>A0A484HKR5</accession>
<feature type="region of interest" description="Disordered" evidence="1">
    <location>
        <begin position="289"/>
        <end position="309"/>
    </location>
</feature>
<reference evidence="3" key="1">
    <citation type="submission" date="2019-01" db="EMBL/GenBank/DDBJ databases">
        <authorList>
            <consortium name="Genoscope - CEA"/>
            <person name="William W."/>
        </authorList>
    </citation>
    <scope>NUCLEOTIDE SEQUENCE</scope>
    <source>
        <strain evidence="3">CR-1</strain>
    </source>
</reference>
<evidence type="ECO:0000313" key="3">
    <source>
        <dbReference type="EMBL" id="VEN73481.1"/>
    </source>
</evidence>
<dbReference type="GO" id="GO:0003676">
    <property type="term" value="F:nucleic acid binding"/>
    <property type="evidence" value="ECO:0007669"/>
    <property type="project" value="InterPro"/>
</dbReference>
<feature type="domain" description="HRDC" evidence="2">
    <location>
        <begin position="306"/>
        <end position="379"/>
    </location>
</feature>
<evidence type="ECO:0000259" key="2">
    <source>
        <dbReference type="PROSITE" id="PS50967"/>
    </source>
</evidence>
<sequence length="379" mass="42809">MTNSPYRIIDTPSKLETFAAEIAGSKTISVDMEADSMHHFKERVCLIQMAANGKKALIDAIALSDMSPVKPLFSDPDIEKIFHGADYDIRSLHRYFQIEVSHLFDTQVAAMWAGDRETGLEAALRTRVGVSITKKYQKKDWSMRPLPPEMLDYAISDVGHLVDLSQSLKRDLRRMGRLEWVLEECEAVSRVRRSEKEPGPLFAGVKGAGRLKPRSLAALESLLKFRKSAAKKKDRPLFKIISDRRLLEIARAMPGDMKRLKALNALSPRQTAMHGKEILRRLERVRKADPSDYPAPAKRKPRRRRSRRAASRMEALKAWRDRKAGELALPQGLVCGKKIMAAVAEADPSGPGDLEKIPGMRPWRRREFGPEILSALEKV</sequence>
<dbReference type="PANTHER" id="PTHR47649">
    <property type="entry name" value="RIBONUCLEASE D"/>
    <property type="match status" value="1"/>
</dbReference>
<feature type="compositionally biased region" description="Basic residues" evidence="1">
    <location>
        <begin position="297"/>
        <end position="309"/>
    </location>
</feature>
<dbReference type="InterPro" id="IPR051086">
    <property type="entry name" value="RNase_D-like"/>
</dbReference>
<dbReference type="InterPro" id="IPR002121">
    <property type="entry name" value="HRDC_dom"/>
</dbReference>
<dbReference type="PANTHER" id="PTHR47649:SF1">
    <property type="entry name" value="RIBONUCLEASE D"/>
    <property type="match status" value="1"/>
</dbReference>
<dbReference type="Gene3D" id="3.30.420.10">
    <property type="entry name" value="Ribonuclease H-like superfamily/Ribonuclease H"/>
    <property type="match status" value="1"/>
</dbReference>
<protein>
    <recommendedName>
        <fullName evidence="2">HRDC domain-containing protein</fullName>
    </recommendedName>
</protein>
<dbReference type="AlphaFoldDB" id="A0A484HKR5"/>
<name>A0A484HKR5_9BACT</name>
<evidence type="ECO:0000256" key="1">
    <source>
        <dbReference type="SAM" id="MobiDB-lite"/>
    </source>
</evidence>
<gene>
    <name evidence="3" type="ORF">EPICR_180035</name>
</gene>